<evidence type="ECO:0000256" key="4">
    <source>
        <dbReference type="ARBA" id="ARBA00023002"/>
    </source>
</evidence>
<organism evidence="8 9">
    <name type="scientific">Micromonospora deserti</name>
    <dbReference type="NCBI Taxonomy" id="2070366"/>
    <lineage>
        <taxon>Bacteria</taxon>
        <taxon>Bacillati</taxon>
        <taxon>Actinomycetota</taxon>
        <taxon>Actinomycetes</taxon>
        <taxon>Micromonosporales</taxon>
        <taxon>Micromonosporaceae</taxon>
        <taxon>Micromonospora</taxon>
    </lineage>
</organism>
<evidence type="ECO:0000256" key="1">
    <source>
        <dbReference type="ARBA" id="ARBA00009347"/>
    </source>
</evidence>
<dbReference type="SUPFAM" id="SSF56645">
    <property type="entry name" value="Acyl-CoA dehydrogenase NM domain-like"/>
    <property type="match status" value="1"/>
</dbReference>
<reference evidence="8 9" key="1">
    <citation type="submission" date="2018-01" db="EMBL/GenBank/DDBJ databases">
        <title>Draft genome sequence of Salinispora sp. 13K206.</title>
        <authorList>
            <person name="Sahin N."/>
            <person name="Saygin H."/>
            <person name="Ay H."/>
        </authorList>
    </citation>
    <scope>NUCLEOTIDE SEQUENCE [LARGE SCALE GENOMIC DNA]</scope>
    <source>
        <strain evidence="8 9">13K206</strain>
    </source>
</reference>
<dbReference type="PANTHER" id="PTHR48083:SF2">
    <property type="entry name" value="MEDIUM-CHAIN SPECIFIC ACYL-COA DEHYDROGENASE, MITOCHONDRIAL"/>
    <property type="match status" value="1"/>
</dbReference>
<keyword evidence="2 5" id="KW-0285">Flavoprotein</keyword>
<comment type="caution">
    <text evidence="8">The sequence shown here is derived from an EMBL/GenBank/DDBJ whole genome shotgun (WGS) entry which is preliminary data.</text>
</comment>
<proteinExistence type="inferred from homology"/>
<dbReference type="PANTHER" id="PTHR48083">
    <property type="entry name" value="MEDIUM-CHAIN SPECIFIC ACYL-COA DEHYDROGENASE, MITOCHONDRIAL-RELATED"/>
    <property type="match status" value="1"/>
</dbReference>
<dbReference type="OrthoDB" id="4161535at2"/>
<evidence type="ECO:0000256" key="3">
    <source>
        <dbReference type="ARBA" id="ARBA00022827"/>
    </source>
</evidence>
<dbReference type="InterPro" id="IPR036250">
    <property type="entry name" value="AcylCo_DH-like_C"/>
</dbReference>
<name>A0A2W2ECL3_9ACTN</name>
<dbReference type="InterPro" id="IPR006091">
    <property type="entry name" value="Acyl-CoA_Oxase/DH_mid-dom"/>
</dbReference>
<feature type="domain" description="Acyl-CoA oxidase/dehydrogenase middle" evidence="7">
    <location>
        <begin position="88"/>
        <end position="182"/>
    </location>
</feature>
<evidence type="ECO:0000259" key="7">
    <source>
        <dbReference type="Pfam" id="PF02770"/>
    </source>
</evidence>
<evidence type="ECO:0000313" key="8">
    <source>
        <dbReference type="EMBL" id="PZG02564.1"/>
    </source>
</evidence>
<dbReference type="SUPFAM" id="SSF47203">
    <property type="entry name" value="Acyl-CoA dehydrogenase C-terminal domain-like"/>
    <property type="match status" value="1"/>
</dbReference>
<dbReference type="GO" id="GO:0005737">
    <property type="term" value="C:cytoplasm"/>
    <property type="evidence" value="ECO:0007669"/>
    <property type="project" value="TreeGrafter"/>
</dbReference>
<feature type="domain" description="Acyl-CoA dehydrogenase/oxidase C-terminal" evidence="6">
    <location>
        <begin position="194"/>
        <end position="336"/>
    </location>
</feature>
<evidence type="ECO:0000259" key="6">
    <source>
        <dbReference type="Pfam" id="PF00441"/>
    </source>
</evidence>
<gene>
    <name evidence="8" type="ORF">C1I99_02195</name>
</gene>
<protein>
    <submittedName>
        <fullName evidence="8">Acyl-CoA dehydrogenase</fullName>
    </submittedName>
</protein>
<dbReference type="EMBL" id="POUB01000007">
    <property type="protein sequence ID" value="PZG02564.1"/>
    <property type="molecule type" value="Genomic_DNA"/>
</dbReference>
<comment type="similarity">
    <text evidence="1 5">Belongs to the acyl-CoA dehydrogenase family.</text>
</comment>
<evidence type="ECO:0000313" key="9">
    <source>
        <dbReference type="Proteomes" id="UP000248749"/>
    </source>
</evidence>
<dbReference type="InterPro" id="IPR050741">
    <property type="entry name" value="Acyl-CoA_dehydrogenase"/>
</dbReference>
<dbReference type="AlphaFoldDB" id="A0A2W2ECL3"/>
<dbReference type="InterPro" id="IPR046373">
    <property type="entry name" value="Acyl-CoA_Oxase/DH_mid-dom_sf"/>
</dbReference>
<dbReference type="GO" id="GO:0033539">
    <property type="term" value="P:fatty acid beta-oxidation using acyl-CoA dehydrogenase"/>
    <property type="evidence" value="ECO:0007669"/>
    <property type="project" value="TreeGrafter"/>
</dbReference>
<dbReference type="Gene3D" id="2.40.110.10">
    <property type="entry name" value="Butyryl-CoA Dehydrogenase, subunit A, domain 2"/>
    <property type="match status" value="1"/>
</dbReference>
<dbReference type="Gene3D" id="1.20.140.10">
    <property type="entry name" value="Butyryl-CoA Dehydrogenase, subunit A, domain 3"/>
    <property type="match status" value="1"/>
</dbReference>
<dbReference type="GO" id="GO:0003995">
    <property type="term" value="F:acyl-CoA dehydrogenase activity"/>
    <property type="evidence" value="ECO:0007669"/>
    <property type="project" value="TreeGrafter"/>
</dbReference>
<dbReference type="InterPro" id="IPR009100">
    <property type="entry name" value="AcylCoA_DH/oxidase_NM_dom_sf"/>
</dbReference>
<comment type="cofactor">
    <cofactor evidence="5">
        <name>FAD</name>
        <dbReference type="ChEBI" id="CHEBI:57692"/>
    </cofactor>
</comment>
<keyword evidence="9" id="KW-1185">Reference proteome</keyword>
<dbReference type="Pfam" id="PF02770">
    <property type="entry name" value="Acyl-CoA_dh_M"/>
    <property type="match status" value="1"/>
</dbReference>
<sequence length="346" mass="36250">MESAERPGDPRAVWRALGAHGLLTDLRVGHLPGLLAALDRSCPVGVVLSVCVQVASALPVLREHVDAAADGPVTAAFRAAVQGRSTLALAATDRDGAGSDLMSLGTTARIDGHAVLLNGGKRWITNAQTADHALVLARHRPERHFTSFVWVLVPTDAPGVRVTGTDGPLTGTGLGDLHFDHVRLDRSHLVGRPGRGMVSFARHIATERYAGAVWAAAMCRRVLADTHCRLTGRPLGAGSAWDNAAIRERFARCLVETWRIETACAAYRSTAEPLAVSMLLKVSVADSLDLVLSECARLVGAEAYLDGGLAQLRAAAGMFATAGGATGAMLAGIADHAPDLPGGRPW</sequence>
<dbReference type="InterPro" id="IPR009075">
    <property type="entry name" value="AcylCo_DH/oxidase_C"/>
</dbReference>
<keyword evidence="3 5" id="KW-0274">FAD</keyword>
<dbReference type="Proteomes" id="UP000248749">
    <property type="component" value="Unassembled WGS sequence"/>
</dbReference>
<evidence type="ECO:0000256" key="2">
    <source>
        <dbReference type="ARBA" id="ARBA00022630"/>
    </source>
</evidence>
<keyword evidence="4 5" id="KW-0560">Oxidoreductase</keyword>
<accession>A0A2W2ECL3</accession>
<evidence type="ECO:0000256" key="5">
    <source>
        <dbReference type="RuleBase" id="RU362125"/>
    </source>
</evidence>
<dbReference type="Pfam" id="PF00441">
    <property type="entry name" value="Acyl-CoA_dh_1"/>
    <property type="match status" value="1"/>
</dbReference>